<name>H5XHJ2_9PSEU</name>
<dbReference type="PANTHER" id="PTHR24320">
    <property type="entry name" value="RETINOL DEHYDROGENASE"/>
    <property type="match status" value="1"/>
</dbReference>
<evidence type="ECO:0000256" key="1">
    <source>
        <dbReference type="ARBA" id="ARBA00006484"/>
    </source>
</evidence>
<reference evidence="3 4" key="1">
    <citation type="submission" date="2011-11" db="EMBL/GenBank/DDBJ databases">
        <title>The Noncontiguous Finished sequence of Saccharomonospora cyanea NA-134.</title>
        <authorList>
            <consortium name="US DOE Joint Genome Institute"/>
            <person name="Lucas S."/>
            <person name="Han J."/>
            <person name="Lapidus A."/>
            <person name="Cheng J.-F."/>
            <person name="Goodwin L."/>
            <person name="Pitluck S."/>
            <person name="Peters L."/>
            <person name="Ovchinnikova G."/>
            <person name="Lu M."/>
            <person name="Detter J.C."/>
            <person name="Han C."/>
            <person name="Tapia R."/>
            <person name="Land M."/>
            <person name="Hauser L."/>
            <person name="Kyrpides N."/>
            <person name="Ivanova N."/>
            <person name="Pagani I."/>
            <person name="Brambilla E.-M."/>
            <person name="Klenk H.-P."/>
            <person name="Woyke T."/>
        </authorList>
    </citation>
    <scope>NUCLEOTIDE SEQUENCE [LARGE SCALE GENOMIC DNA]</scope>
    <source>
        <strain evidence="3 4">NA-134</strain>
    </source>
</reference>
<accession>H5XHJ2</accession>
<keyword evidence="4" id="KW-1185">Reference proteome</keyword>
<dbReference type="Proteomes" id="UP000002791">
    <property type="component" value="Chromosome"/>
</dbReference>
<dbReference type="SUPFAM" id="SSF51735">
    <property type="entry name" value="NAD(P)-binding Rossmann-fold domains"/>
    <property type="match status" value="1"/>
</dbReference>
<evidence type="ECO:0000256" key="2">
    <source>
        <dbReference type="ARBA" id="ARBA00023002"/>
    </source>
</evidence>
<sequence>MQPQRDEATDLTGRVAVVTGALRGLGRETARGLIERGAHVVLAGRDAERGAAAVADLSTEDGSGGEASFEHLDTSSLASAAACADRLAAQLPRIDLVIANAGVMAVPFARSVDGVESQFATNYLGHFVLVRRLLPTLLSSGGGRVVTVTTSTPVLRPIRWDDPNFETGEYDPFEAYGQSKAAAVLHAAELHHRFAAEGLTAVSVAPGVAVTDLGKHLTRDQVKYLMSLVPRDPQSRRRMRPRTPAQGAEQILWAATSDDAAAGGFCEDFAVHERPREAGGPEAPTRLWELSERMVASVLGDGVPG</sequence>
<dbReference type="InterPro" id="IPR036291">
    <property type="entry name" value="NAD(P)-bd_dom_sf"/>
</dbReference>
<dbReference type="PRINTS" id="PR00081">
    <property type="entry name" value="GDHRDH"/>
</dbReference>
<dbReference type="AlphaFoldDB" id="H5XHJ2"/>
<proteinExistence type="inferred from homology"/>
<keyword evidence="2" id="KW-0560">Oxidoreductase</keyword>
<dbReference type="PANTHER" id="PTHR24320:SF283">
    <property type="entry name" value="RETINOL DEHYDROGENASE 11"/>
    <property type="match status" value="1"/>
</dbReference>
<dbReference type="eggNOG" id="COG1028">
    <property type="taxonomic scope" value="Bacteria"/>
</dbReference>
<dbReference type="InterPro" id="IPR002347">
    <property type="entry name" value="SDR_fam"/>
</dbReference>
<dbReference type="Gene3D" id="3.40.50.720">
    <property type="entry name" value="NAD(P)-binding Rossmann-like Domain"/>
    <property type="match status" value="1"/>
</dbReference>
<organism evidence="3 4">
    <name type="scientific">Saccharomonospora cyanea NA-134</name>
    <dbReference type="NCBI Taxonomy" id="882082"/>
    <lineage>
        <taxon>Bacteria</taxon>
        <taxon>Bacillati</taxon>
        <taxon>Actinomycetota</taxon>
        <taxon>Actinomycetes</taxon>
        <taxon>Pseudonocardiales</taxon>
        <taxon>Pseudonocardiaceae</taxon>
        <taxon>Saccharomonospora</taxon>
    </lineage>
</organism>
<comment type="similarity">
    <text evidence="1">Belongs to the short-chain dehydrogenases/reductases (SDR) family.</text>
</comment>
<dbReference type="HOGENOM" id="CLU_010194_44_5_11"/>
<dbReference type="EMBL" id="CM001440">
    <property type="protein sequence ID" value="EHR61672.1"/>
    <property type="molecule type" value="Genomic_DNA"/>
</dbReference>
<dbReference type="GO" id="GO:0016491">
    <property type="term" value="F:oxidoreductase activity"/>
    <property type="evidence" value="ECO:0007669"/>
    <property type="project" value="UniProtKB-KW"/>
</dbReference>
<dbReference type="OrthoDB" id="4577644at2"/>
<evidence type="ECO:0000313" key="3">
    <source>
        <dbReference type="EMBL" id="EHR61672.1"/>
    </source>
</evidence>
<gene>
    <name evidence="3" type="ORF">SaccyDRAFT_2826</name>
</gene>
<dbReference type="RefSeq" id="WP_005456992.1">
    <property type="nucleotide sequence ID" value="NZ_CM001440.1"/>
</dbReference>
<dbReference type="STRING" id="882082.SaccyDRAFT_2826"/>
<dbReference type="Pfam" id="PF00106">
    <property type="entry name" value="adh_short"/>
    <property type="match status" value="1"/>
</dbReference>
<evidence type="ECO:0000313" key="4">
    <source>
        <dbReference type="Proteomes" id="UP000002791"/>
    </source>
</evidence>
<protein>
    <submittedName>
        <fullName evidence="3">Short-chain alcohol dehydrogenase like protein</fullName>
    </submittedName>
</protein>